<dbReference type="AlphaFoldDB" id="A0AAW1H0T0"/>
<dbReference type="PANTHER" id="PTHR47718:SF17">
    <property type="entry name" value="PROTEIN FAR1-RELATED SEQUENCE 5-LIKE"/>
    <property type="match status" value="1"/>
</dbReference>
<dbReference type="PROSITE" id="PS50966">
    <property type="entry name" value="ZF_SWIM"/>
    <property type="match status" value="1"/>
</dbReference>
<comment type="caution">
    <text evidence="3">The sequence shown here is derived from an EMBL/GenBank/DDBJ whole genome shotgun (WGS) entry which is preliminary data.</text>
</comment>
<keyword evidence="1" id="KW-0863">Zinc-finger</keyword>
<evidence type="ECO:0000259" key="2">
    <source>
        <dbReference type="PROSITE" id="PS50966"/>
    </source>
</evidence>
<name>A0AAW1H0T0_SAPOF</name>
<dbReference type="Pfam" id="PF04434">
    <property type="entry name" value="SWIM"/>
    <property type="match status" value="1"/>
</dbReference>
<dbReference type="InterPro" id="IPR018289">
    <property type="entry name" value="MULE_transposase_dom"/>
</dbReference>
<evidence type="ECO:0000313" key="3">
    <source>
        <dbReference type="EMBL" id="KAK9668709.1"/>
    </source>
</evidence>
<sequence length="635" mass="74331">MESECNIQREGSIITQIDENSSVQLEFLAIEAENGSNIEVTHPQNPKCKVTLQFYTAQSDICGSLVGQTNKDLNELFELYCQHATKVGFSVRKSTQRLVKGTLIVKEKHYVCSNEGQRCEALLNETKKRKVPETRTKCDAKVIVKLREEGVYEVVAHTLVHNHPLTRFQWQHLHRSERKMDDFKEHTRKDHYKFVSKLKMNDILVGDAHNLVDKFCKQKNVEPEFFFRFQIDNDNRLTSIFWRDSMMREDFEVYGDVMVYDTTQRTNEYNLFCSPFVGVNNHWSNVMFGCAFIWKCPTTIFTDQDTAIATAISTVFPTTRHRLCLWHIQKNAVKFKFEFRDCLIGCYDVEEFEKCWDTMIERYEKWCTAHNKDFFSAGIISSQRSESANNAIGFKASKTTSLTEFYRLYTETVQTWRATEADLEFRCSRSTPILAFSGSDLLKHAAEMYTITLYEDFQKEFCIAMSGYAKVIVFASHIMTFEVALNEQYKQSHKVSYNLVEITFSCTCRNFDETGWLCFHIIRVMHINSIFKIPNIYIKKRWTKLKCEDSLQTRAILEDGLKRDMEEIEKLMTYVDVNEEQENINEGTYQQKILNPKCIKTKGRSAGKKGHFEKRKMNTSNEFTNNQYTIPERLL</sequence>
<dbReference type="Proteomes" id="UP001443914">
    <property type="component" value="Unassembled WGS sequence"/>
</dbReference>
<dbReference type="Pfam" id="PF03101">
    <property type="entry name" value="FAR1"/>
    <property type="match status" value="1"/>
</dbReference>
<evidence type="ECO:0000256" key="1">
    <source>
        <dbReference type="PROSITE-ProRule" id="PRU00325"/>
    </source>
</evidence>
<dbReference type="Pfam" id="PF10551">
    <property type="entry name" value="MULE"/>
    <property type="match status" value="1"/>
</dbReference>
<accession>A0AAW1H0T0</accession>
<keyword evidence="1" id="KW-0862">Zinc</keyword>
<keyword evidence="4" id="KW-1185">Reference proteome</keyword>
<dbReference type="InterPro" id="IPR004330">
    <property type="entry name" value="FAR1_DNA_bnd_dom"/>
</dbReference>
<keyword evidence="1" id="KW-0479">Metal-binding</keyword>
<reference evidence="3" key="1">
    <citation type="submission" date="2024-03" db="EMBL/GenBank/DDBJ databases">
        <title>WGS assembly of Saponaria officinalis var. Norfolk2.</title>
        <authorList>
            <person name="Jenkins J."/>
            <person name="Shu S."/>
            <person name="Grimwood J."/>
            <person name="Barry K."/>
            <person name="Goodstein D."/>
            <person name="Schmutz J."/>
            <person name="Leebens-Mack J."/>
            <person name="Osbourn A."/>
        </authorList>
    </citation>
    <scope>NUCLEOTIDE SEQUENCE [LARGE SCALE GENOMIC DNA]</scope>
    <source>
        <strain evidence="3">JIC</strain>
    </source>
</reference>
<proteinExistence type="predicted"/>
<gene>
    <name evidence="3" type="ORF">RND81_13G080100</name>
</gene>
<dbReference type="GO" id="GO:0008270">
    <property type="term" value="F:zinc ion binding"/>
    <property type="evidence" value="ECO:0007669"/>
    <property type="project" value="UniProtKB-KW"/>
</dbReference>
<organism evidence="3 4">
    <name type="scientific">Saponaria officinalis</name>
    <name type="common">Common soapwort</name>
    <name type="synonym">Lychnis saponaria</name>
    <dbReference type="NCBI Taxonomy" id="3572"/>
    <lineage>
        <taxon>Eukaryota</taxon>
        <taxon>Viridiplantae</taxon>
        <taxon>Streptophyta</taxon>
        <taxon>Embryophyta</taxon>
        <taxon>Tracheophyta</taxon>
        <taxon>Spermatophyta</taxon>
        <taxon>Magnoliopsida</taxon>
        <taxon>eudicotyledons</taxon>
        <taxon>Gunneridae</taxon>
        <taxon>Pentapetalae</taxon>
        <taxon>Caryophyllales</taxon>
        <taxon>Caryophyllaceae</taxon>
        <taxon>Caryophylleae</taxon>
        <taxon>Saponaria</taxon>
    </lineage>
</organism>
<dbReference type="InterPro" id="IPR007527">
    <property type="entry name" value="Znf_SWIM"/>
</dbReference>
<evidence type="ECO:0000313" key="4">
    <source>
        <dbReference type="Proteomes" id="UP001443914"/>
    </source>
</evidence>
<feature type="domain" description="SWIM-type" evidence="2">
    <location>
        <begin position="481"/>
        <end position="529"/>
    </location>
</feature>
<protein>
    <recommendedName>
        <fullName evidence="2">SWIM-type domain-containing protein</fullName>
    </recommendedName>
</protein>
<dbReference type="PANTHER" id="PTHR47718">
    <property type="entry name" value="OS01G0519700 PROTEIN"/>
    <property type="match status" value="1"/>
</dbReference>
<dbReference type="EMBL" id="JBDFQZ010000013">
    <property type="protein sequence ID" value="KAK9668709.1"/>
    <property type="molecule type" value="Genomic_DNA"/>
</dbReference>